<name>A0A101MFD8_PENFR</name>
<dbReference type="EMBL" id="LLXE01000216">
    <property type="protein sequence ID" value="KUM59596.1"/>
    <property type="molecule type" value="Genomic_DNA"/>
</dbReference>
<evidence type="ECO:0000313" key="2">
    <source>
        <dbReference type="Proteomes" id="UP000055045"/>
    </source>
</evidence>
<sequence length="157" mass="17558">MGGAVVVWAHGLPFPPVFSDYYLFAGAGLRHYLWTMDKKHRYKALTSPGMHFGEVVASPAGIGENALEMEYDEQDWQRFPVAPTLRCSPTDLVLLFGKDKFTLGSLPYIVGFHPSGTKALKTVAQPDSISDDMWRKMELDPYARVSKIAAFSRFNLV</sequence>
<organism evidence="1 2">
    <name type="scientific">Penicillium freii</name>
    <dbReference type="NCBI Taxonomy" id="48697"/>
    <lineage>
        <taxon>Eukaryota</taxon>
        <taxon>Fungi</taxon>
        <taxon>Dikarya</taxon>
        <taxon>Ascomycota</taxon>
        <taxon>Pezizomycotina</taxon>
        <taxon>Eurotiomycetes</taxon>
        <taxon>Eurotiomycetidae</taxon>
        <taxon>Eurotiales</taxon>
        <taxon>Aspergillaceae</taxon>
        <taxon>Penicillium</taxon>
    </lineage>
</organism>
<protein>
    <submittedName>
        <fullName evidence="1">Uncharacterized protein</fullName>
    </submittedName>
</protein>
<dbReference type="Proteomes" id="UP000055045">
    <property type="component" value="Unassembled WGS sequence"/>
</dbReference>
<dbReference type="AlphaFoldDB" id="A0A101MFD8"/>
<comment type="caution">
    <text evidence="1">The sequence shown here is derived from an EMBL/GenBank/DDBJ whole genome shotgun (WGS) entry which is preliminary data.</text>
</comment>
<gene>
    <name evidence="1" type="ORF">ACN42_g7541</name>
</gene>
<reference evidence="1 2" key="1">
    <citation type="submission" date="2015-10" db="EMBL/GenBank/DDBJ databases">
        <title>Genome sequencing of Penicillium freii.</title>
        <authorList>
            <person name="Nguyen H.D."/>
            <person name="Visagie C.M."/>
            <person name="Seifert K.A."/>
        </authorList>
    </citation>
    <scope>NUCLEOTIDE SEQUENCE [LARGE SCALE GENOMIC DNA]</scope>
    <source>
        <strain evidence="1 2">DAOM 242723</strain>
    </source>
</reference>
<evidence type="ECO:0000313" key="1">
    <source>
        <dbReference type="EMBL" id="KUM59596.1"/>
    </source>
</evidence>
<keyword evidence="2" id="KW-1185">Reference proteome</keyword>
<accession>A0A101MFD8</accession>
<proteinExistence type="predicted"/>